<reference evidence="2 3" key="1">
    <citation type="submission" date="2020-08" db="EMBL/GenBank/DDBJ databases">
        <title>Acidobacteriota in marine sediments use diverse sulfur dissimilation pathways.</title>
        <authorList>
            <person name="Wasmund K."/>
        </authorList>
    </citation>
    <scope>NUCLEOTIDE SEQUENCE [LARGE SCALE GENOMIC DNA]</scope>
    <source>
        <strain evidence="2">MAG AM4</strain>
    </source>
</reference>
<evidence type="ECO:0000259" key="1">
    <source>
        <dbReference type="SMART" id="SM00479"/>
    </source>
</evidence>
<dbReference type="InterPro" id="IPR013520">
    <property type="entry name" value="Ribonucl_H"/>
</dbReference>
<dbReference type="PANTHER" id="PTHR30231:SF41">
    <property type="entry name" value="DNA POLYMERASE III SUBUNIT EPSILON"/>
    <property type="match status" value="1"/>
</dbReference>
<evidence type="ECO:0000313" key="2">
    <source>
        <dbReference type="EMBL" id="MBD3867330.1"/>
    </source>
</evidence>
<name>A0A8J6XY25_9BACT</name>
<accession>A0A8J6XY25</accession>
<dbReference type="InterPro" id="IPR012337">
    <property type="entry name" value="RNaseH-like_sf"/>
</dbReference>
<protein>
    <submittedName>
        <fullName evidence="2">3'-5' exonuclease</fullName>
    </submittedName>
</protein>
<dbReference type="SMART" id="SM00479">
    <property type="entry name" value="EXOIII"/>
    <property type="match status" value="1"/>
</dbReference>
<gene>
    <name evidence="2" type="ORF">IFK94_04310</name>
</gene>
<keyword evidence="2" id="KW-0269">Exonuclease</keyword>
<dbReference type="Proteomes" id="UP000648239">
    <property type="component" value="Unassembled WGS sequence"/>
</dbReference>
<dbReference type="GO" id="GO:0008408">
    <property type="term" value="F:3'-5' exonuclease activity"/>
    <property type="evidence" value="ECO:0007669"/>
    <property type="project" value="TreeGrafter"/>
</dbReference>
<keyword evidence="2" id="KW-0540">Nuclease</keyword>
<sequence>MKNLKLTRPLAFFDLETTGIDAGSDRIVEICILKVFPDGRRESLVERLNPERPIPAEASAVHGIYDHDVRDCPGFRERAATYLGMLEGADLSGYNVQRFDIPLIRREFRDIGTDLPMDGVRVVDAMTIYHRKERRDLSAAVRFFLGKELEGAHSAEEDVAATAEVLDAQLARYDDLPDTVEDLAAWCNPVREDAVDRSGKFVWKKKEIVFTFGKYRDQTLASVRDSNRGYLEWVLRSDFPDDSKVVVQAALDGRLPDPPKG</sequence>
<dbReference type="Pfam" id="PF20600">
    <property type="entry name" value="ExoX-like_C"/>
    <property type="match status" value="1"/>
</dbReference>
<evidence type="ECO:0000313" key="3">
    <source>
        <dbReference type="Proteomes" id="UP000648239"/>
    </source>
</evidence>
<keyword evidence="2" id="KW-0378">Hydrolase</keyword>
<dbReference type="InterPro" id="IPR036397">
    <property type="entry name" value="RNaseH_sf"/>
</dbReference>
<dbReference type="InterPro" id="IPR046768">
    <property type="entry name" value="ExoX-like_C"/>
</dbReference>
<comment type="caution">
    <text evidence="2">The sequence shown here is derived from an EMBL/GenBank/DDBJ whole genome shotgun (WGS) entry which is preliminary data.</text>
</comment>
<dbReference type="GO" id="GO:0003676">
    <property type="term" value="F:nucleic acid binding"/>
    <property type="evidence" value="ECO:0007669"/>
    <property type="project" value="InterPro"/>
</dbReference>
<dbReference type="EMBL" id="JACXWD010000008">
    <property type="protein sequence ID" value="MBD3867330.1"/>
    <property type="molecule type" value="Genomic_DNA"/>
</dbReference>
<dbReference type="SUPFAM" id="SSF53098">
    <property type="entry name" value="Ribonuclease H-like"/>
    <property type="match status" value="1"/>
</dbReference>
<dbReference type="AlphaFoldDB" id="A0A8J6XY25"/>
<organism evidence="2 3">
    <name type="scientific">Candidatus Polarisedimenticola svalbardensis</name>
    <dbReference type="NCBI Taxonomy" id="2886004"/>
    <lineage>
        <taxon>Bacteria</taxon>
        <taxon>Pseudomonadati</taxon>
        <taxon>Acidobacteriota</taxon>
        <taxon>Candidatus Polarisedimenticolia</taxon>
        <taxon>Candidatus Polarisedimenticolales</taxon>
        <taxon>Candidatus Polarisedimenticolaceae</taxon>
        <taxon>Candidatus Polarisedimenticola</taxon>
    </lineage>
</organism>
<dbReference type="Gene3D" id="3.30.420.10">
    <property type="entry name" value="Ribonuclease H-like superfamily/Ribonuclease H"/>
    <property type="match status" value="1"/>
</dbReference>
<proteinExistence type="predicted"/>
<dbReference type="GO" id="GO:0045004">
    <property type="term" value="P:DNA replication proofreading"/>
    <property type="evidence" value="ECO:0007669"/>
    <property type="project" value="TreeGrafter"/>
</dbReference>
<dbReference type="GO" id="GO:0005829">
    <property type="term" value="C:cytosol"/>
    <property type="evidence" value="ECO:0007669"/>
    <property type="project" value="TreeGrafter"/>
</dbReference>
<dbReference type="CDD" id="cd06127">
    <property type="entry name" value="DEDDh"/>
    <property type="match status" value="1"/>
</dbReference>
<feature type="domain" description="Exonuclease" evidence="1">
    <location>
        <begin position="9"/>
        <end position="175"/>
    </location>
</feature>
<dbReference type="Pfam" id="PF00929">
    <property type="entry name" value="RNase_T"/>
    <property type="match status" value="1"/>
</dbReference>
<dbReference type="PANTHER" id="PTHR30231">
    <property type="entry name" value="DNA POLYMERASE III SUBUNIT EPSILON"/>
    <property type="match status" value="1"/>
</dbReference>